<sequence length="401" mass="44512">MDDGPVRPGGCPEGVRLHNHQEYSSQHRFLDFTQYKLSTLSSLHRETFPQTRDHIMSLKYAKDQPAGFNNHVEKVAIVGAGGTIGSYFTKYLLATGKHTITALVRARSKVPLADGVHRVEIDYNNTTTLVDALKGQDILIITLGAMSRLDPLQPERKLVEAAAQAGVPYVMPNAYGPDPLNPTLMREMMLDGPLANGRAIAEDLGVSQWLVLACGFWYEWSLVGNGKNRFGIDFDERTVTLFDEGEEKITTATFEQCGRAVAALLSLKKLPEDAVDAEKNKDSTIAHWASKKAVYISSFRVNQKDMFESAKRVTGTTDADWKVERVGAREHWEQAVEALKQGTDREAFSRALYTRIFFPTGEGDHTKLELANAALGLPEEDLDEQTEEGIRLGKTGVLTYH</sequence>
<evidence type="ECO:0000259" key="4">
    <source>
        <dbReference type="Pfam" id="PF13460"/>
    </source>
</evidence>
<dbReference type="OrthoDB" id="419598at2759"/>
<proteinExistence type="inferred from homology"/>
<dbReference type="InterPro" id="IPR051609">
    <property type="entry name" value="NmrA/Isoflavone_reductase-like"/>
</dbReference>
<keyword evidence="3" id="KW-0560">Oxidoreductase</keyword>
<keyword evidence="2" id="KW-0521">NADP</keyword>
<keyword evidence="6" id="KW-1185">Reference proteome</keyword>
<feature type="domain" description="NAD(P)-binding" evidence="4">
    <location>
        <begin position="79"/>
        <end position="172"/>
    </location>
</feature>
<evidence type="ECO:0000256" key="1">
    <source>
        <dbReference type="ARBA" id="ARBA00005725"/>
    </source>
</evidence>
<dbReference type="InParanoid" id="A0A2T3AFW7"/>
<evidence type="ECO:0000256" key="2">
    <source>
        <dbReference type="ARBA" id="ARBA00022857"/>
    </source>
</evidence>
<evidence type="ECO:0000313" key="5">
    <source>
        <dbReference type="EMBL" id="PSR97053.1"/>
    </source>
</evidence>
<protein>
    <submittedName>
        <fullName evidence="5">Putative oxidoreductase CipA</fullName>
    </submittedName>
</protein>
<reference evidence="5 6" key="1">
    <citation type="journal article" date="2018" name="Mycol. Prog.">
        <title>Coniella lustricola, a new species from submerged detritus.</title>
        <authorList>
            <person name="Raudabaugh D.B."/>
            <person name="Iturriaga T."/>
            <person name="Carver A."/>
            <person name="Mondo S."/>
            <person name="Pangilinan J."/>
            <person name="Lipzen A."/>
            <person name="He G."/>
            <person name="Amirebrahimi M."/>
            <person name="Grigoriev I.V."/>
            <person name="Miller A.N."/>
        </authorList>
    </citation>
    <scope>NUCLEOTIDE SEQUENCE [LARGE SCALE GENOMIC DNA]</scope>
    <source>
        <strain evidence="5 6">B22-T-1</strain>
    </source>
</reference>
<dbReference type="InterPro" id="IPR036291">
    <property type="entry name" value="NAD(P)-bd_dom_sf"/>
</dbReference>
<dbReference type="AlphaFoldDB" id="A0A2T3AFW7"/>
<dbReference type="Gene3D" id="3.40.50.720">
    <property type="entry name" value="NAD(P)-binding Rossmann-like Domain"/>
    <property type="match status" value="1"/>
</dbReference>
<comment type="similarity">
    <text evidence="1">Belongs to the NmrA-type oxidoreductase family. Isoflavone reductase subfamily.</text>
</comment>
<dbReference type="GO" id="GO:0016491">
    <property type="term" value="F:oxidoreductase activity"/>
    <property type="evidence" value="ECO:0007669"/>
    <property type="project" value="UniProtKB-KW"/>
</dbReference>
<organism evidence="5 6">
    <name type="scientific">Coniella lustricola</name>
    <dbReference type="NCBI Taxonomy" id="2025994"/>
    <lineage>
        <taxon>Eukaryota</taxon>
        <taxon>Fungi</taxon>
        <taxon>Dikarya</taxon>
        <taxon>Ascomycota</taxon>
        <taxon>Pezizomycotina</taxon>
        <taxon>Sordariomycetes</taxon>
        <taxon>Sordariomycetidae</taxon>
        <taxon>Diaporthales</taxon>
        <taxon>Schizoparmaceae</taxon>
        <taxon>Coniella</taxon>
    </lineage>
</organism>
<evidence type="ECO:0000313" key="6">
    <source>
        <dbReference type="Proteomes" id="UP000241462"/>
    </source>
</evidence>
<dbReference type="Pfam" id="PF13460">
    <property type="entry name" value="NAD_binding_10"/>
    <property type="match status" value="1"/>
</dbReference>
<dbReference type="SUPFAM" id="SSF51735">
    <property type="entry name" value="NAD(P)-binding Rossmann-fold domains"/>
    <property type="match status" value="1"/>
</dbReference>
<accession>A0A2T3AFW7</accession>
<gene>
    <name evidence="5" type="ORF">BD289DRAFT_125913</name>
</gene>
<dbReference type="EMBL" id="KZ678395">
    <property type="protein sequence ID" value="PSR97053.1"/>
    <property type="molecule type" value="Genomic_DNA"/>
</dbReference>
<dbReference type="PANTHER" id="PTHR47706:SF7">
    <property type="entry name" value="CIPA-LIKE, PUTATIVE (AFU_ORTHOLOGUE AFUA_1G01630)-RELATED"/>
    <property type="match status" value="1"/>
</dbReference>
<dbReference type="STRING" id="2025994.A0A2T3AFW7"/>
<dbReference type="PANTHER" id="PTHR47706">
    <property type="entry name" value="NMRA-LIKE FAMILY PROTEIN"/>
    <property type="match status" value="1"/>
</dbReference>
<dbReference type="Proteomes" id="UP000241462">
    <property type="component" value="Unassembled WGS sequence"/>
</dbReference>
<dbReference type="InterPro" id="IPR016040">
    <property type="entry name" value="NAD(P)-bd_dom"/>
</dbReference>
<name>A0A2T3AFW7_9PEZI</name>
<evidence type="ECO:0000256" key="3">
    <source>
        <dbReference type="ARBA" id="ARBA00023002"/>
    </source>
</evidence>